<comment type="caution">
    <text evidence="3">The sequence shown here is derived from an EMBL/GenBank/DDBJ whole genome shotgun (WGS) entry which is preliminary data.</text>
</comment>
<dbReference type="Proteomes" id="UP000054010">
    <property type="component" value="Unassembled WGS sequence"/>
</dbReference>
<dbReference type="STRING" id="765420.OSCT_0780"/>
<dbReference type="Gene3D" id="1.10.10.10">
    <property type="entry name" value="Winged helix-like DNA-binding domain superfamily/Winged helix DNA-binding domain"/>
    <property type="match status" value="1"/>
</dbReference>
<dbReference type="GO" id="GO:0006355">
    <property type="term" value="P:regulation of DNA-templated transcription"/>
    <property type="evidence" value="ECO:0007669"/>
    <property type="project" value="InterPro"/>
</dbReference>
<accession>E1IBS9</accession>
<dbReference type="InterPro" id="IPR027417">
    <property type="entry name" value="P-loop_NTPase"/>
</dbReference>
<reference evidence="3 4" key="1">
    <citation type="journal article" date="2011" name="J. Bacteriol.">
        <title>Draft genome sequence of the anoxygenic filamentous phototrophic bacterium Oscillochloris trichoides subsp. DG-6.</title>
        <authorList>
            <person name="Kuznetsov B.B."/>
            <person name="Ivanovsky R.N."/>
            <person name="Keppen O.I."/>
            <person name="Sukhacheva M.V."/>
            <person name="Bumazhkin B.K."/>
            <person name="Patutina E.O."/>
            <person name="Beletsky A.V."/>
            <person name="Mardanov A.V."/>
            <person name="Baslerov R.V."/>
            <person name="Panteleeva A.N."/>
            <person name="Kolganova T.V."/>
            <person name="Ravin N.V."/>
            <person name="Skryabin K.G."/>
        </authorList>
    </citation>
    <scope>NUCLEOTIDE SEQUENCE [LARGE SCALE GENOMIC DNA]</scope>
    <source>
        <strain evidence="3 4">DG-6</strain>
    </source>
</reference>
<protein>
    <submittedName>
        <fullName evidence="3">Transcriptional activator domain protein</fullName>
    </submittedName>
</protein>
<name>E1IBS9_9CHLR</name>
<feature type="domain" description="Bacterial transcriptional activator" evidence="2">
    <location>
        <begin position="943"/>
        <end position="1085"/>
    </location>
</feature>
<evidence type="ECO:0000259" key="2">
    <source>
        <dbReference type="SMART" id="SM01043"/>
    </source>
</evidence>
<dbReference type="InterPro" id="IPR036388">
    <property type="entry name" value="WH-like_DNA-bd_sf"/>
</dbReference>
<dbReference type="Gene3D" id="1.25.40.10">
    <property type="entry name" value="Tetratricopeptide repeat domain"/>
    <property type="match status" value="3"/>
</dbReference>
<dbReference type="InterPro" id="IPR011990">
    <property type="entry name" value="TPR-like_helical_dom_sf"/>
</dbReference>
<gene>
    <name evidence="3" type="ORF">OSCT_0780</name>
</gene>
<dbReference type="Pfam" id="PF03704">
    <property type="entry name" value="BTAD"/>
    <property type="match status" value="1"/>
</dbReference>
<dbReference type="InterPro" id="IPR016032">
    <property type="entry name" value="Sig_transdc_resp-reg_C-effctor"/>
</dbReference>
<dbReference type="eggNOG" id="COG3629">
    <property type="taxonomic scope" value="Bacteria"/>
</dbReference>
<dbReference type="InterPro" id="IPR059106">
    <property type="entry name" value="WHD_MalT"/>
</dbReference>
<dbReference type="InterPro" id="IPR051677">
    <property type="entry name" value="AfsR-DnrI-RedD_regulator"/>
</dbReference>
<evidence type="ECO:0000313" key="3">
    <source>
        <dbReference type="EMBL" id="EFO81381.1"/>
    </source>
</evidence>
<dbReference type="EMBL" id="ADVR01000014">
    <property type="protein sequence ID" value="EFO81381.1"/>
    <property type="molecule type" value="Genomic_DNA"/>
</dbReference>
<dbReference type="SUPFAM" id="SSF48452">
    <property type="entry name" value="TPR-like"/>
    <property type="match status" value="3"/>
</dbReference>
<sequence length="1090" mass="120172">MGMVRHVVTEEFSHDLSGLLLTRLVPPAHPPRLLRRSRVETLLADALEYPLTVVVAPAGGGKTVALTGLAIYGGWPTAWCRLSAEDDARLLLRHLAAAFRPIAAIRESRVGDLADAGNVAAALDALANELAATLDDETLLVLDDYHLVDARPDLRAIIERLLVVQPLRLHVALSTRYAPTMPGLDTARLRGELIEFGPADLAFTLPELRSLAARASLPPPADAEAIVSSTAGWPLAIQATLGVADWQAALGLAGEERPSGPLDAYLAEQVLADLPADLYHFLLRSAALRWLDPDVATLLSNASEVQTLFAEVHRRHLFLAQHPDGRTSFQPIFHAFLVRRARAEMADWTDLHLRLSSHYQSRGDAEGVLHHLAAAHDPGAVEALVVAAKTIFAAGEPERVLAWVRQLRPLANDSPVLIEVQAAALRHMGIFDAALSAYGSSEAAFAARGDIDGQVRALRGQAEVYLDTVQPAPATDLLKRALKLLPPDRANSRASILRLQAENWANRGRADVALILEQAARDQEQQRARPTQPRTAQTEAGMPPRLLLRAGRLDAARRQIESLLRVGGTLSDLALQRGAHREPLLLLALIYAMLGGGTRALAMARRSLEDAQESGSRLTEAIAELRLAHAYQLVMPNDTSPAQAHYAAGMQLIAEAGVVRTRAEGLMGLTLLHGHAGDLVRAEMYLQEGLHVAATAGDEWIAACLLLAIGGAATVMGDVRASEWLDQAYTRFARGGDVYGQAIVYLWRALGALRVADLSRADPAIAAFFDLVVAHNYVGVLIEPSLFGPRDMAMMVPLLLRARGISRHVELSRQLLRQGFPTIAADDAVEDYHPGYTLRVQMFGTFRVWRGAHEIQAREWQREKARQLFQLLLTYRGHWIQREQICAWLWPEADLDAAERQFKVTLNALNAALEPNRPPRVQPFFIRRQGLAYSFAPSYGVWIDVDEFELRVAGAAARDNPDFARRNAQIAVHLYRGDYLAESLYDLWTIEERERLIARYLTTAVAYAQRLTDDGEQAQAVQLCEQVLRHDHVYEEAYQILMRAHARAGSRSQALRSYTRCVQILRADMGIEPLPETLALYERLKRNEPI</sequence>
<evidence type="ECO:0000313" key="4">
    <source>
        <dbReference type="Proteomes" id="UP000054010"/>
    </source>
</evidence>
<dbReference type="Pfam" id="PF25873">
    <property type="entry name" value="WHD_MalT"/>
    <property type="match status" value="1"/>
</dbReference>
<dbReference type="SUPFAM" id="SSF52540">
    <property type="entry name" value="P-loop containing nucleoside triphosphate hydrolases"/>
    <property type="match status" value="1"/>
</dbReference>
<keyword evidence="4" id="KW-1185">Reference proteome</keyword>
<dbReference type="PANTHER" id="PTHR35807:SF2">
    <property type="entry name" value="TRANSCRIPTIONAL ACTIVATOR DOMAIN"/>
    <property type="match status" value="1"/>
</dbReference>
<proteinExistence type="predicted"/>
<dbReference type="InterPro" id="IPR005158">
    <property type="entry name" value="BTAD"/>
</dbReference>
<dbReference type="SUPFAM" id="SSF46894">
    <property type="entry name" value="C-terminal effector domain of the bipartite response regulators"/>
    <property type="match status" value="1"/>
</dbReference>
<dbReference type="FunFam" id="1.10.10.10:FF:001160">
    <property type="entry name" value="Transcriptional activator domain"/>
    <property type="match status" value="1"/>
</dbReference>
<dbReference type="AlphaFoldDB" id="E1IBS9"/>
<dbReference type="SMART" id="SM01043">
    <property type="entry name" value="BTAD"/>
    <property type="match status" value="1"/>
</dbReference>
<evidence type="ECO:0000256" key="1">
    <source>
        <dbReference type="SAM" id="MobiDB-lite"/>
    </source>
</evidence>
<dbReference type="eggNOG" id="COG2909">
    <property type="taxonomic scope" value="Bacteria"/>
</dbReference>
<dbReference type="HOGENOM" id="CLU_006325_0_0_0"/>
<organism evidence="3 4">
    <name type="scientific">Oscillochloris trichoides DG-6</name>
    <dbReference type="NCBI Taxonomy" id="765420"/>
    <lineage>
        <taxon>Bacteria</taxon>
        <taxon>Bacillati</taxon>
        <taxon>Chloroflexota</taxon>
        <taxon>Chloroflexia</taxon>
        <taxon>Chloroflexales</taxon>
        <taxon>Chloroflexineae</taxon>
        <taxon>Oscillochloridaceae</taxon>
        <taxon>Oscillochloris</taxon>
    </lineage>
</organism>
<dbReference type="PANTHER" id="PTHR35807">
    <property type="entry name" value="TRANSCRIPTIONAL REGULATOR REDD-RELATED"/>
    <property type="match status" value="1"/>
</dbReference>
<feature type="region of interest" description="Disordered" evidence="1">
    <location>
        <begin position="521"/>
        <end position="544"/>
    </location>
</feature>
<dbReference type="GO" id="GO:0003677">
    <property type="term" value="F:DNA binding"/>
    <property type="evidence" value="ECO:0007669"/>
    <property type="project" value="InterPro"/>
</dbReference>